<gene>
    <name evidence="1" type="ORF">GTW20_08710</name>
</gene>
<proteinExistence type="predicted"/>
<dbReference type="RefSeq" id="WP_161110695.1">
    <property type="nucleotide sequence ID" value="NZ_WWHY01000001.1"/>
</dbReference>
<protein>
    <submittedName>
        <fullName evidence="1">Uncharacterized protein</fullName>
    </submittedName>
</protein>
<evidence type="ECO:0000313" key="1">
    <source>
        <dbReference type="EMBL" id="MYR32348.1"/>
    </source>
</evidence>
<comment type="caution">
    <text evidence="1">The sequence shown here is derived from an EMBL/GenBank/DDBJ whole genome shotgun (WGS) entry which is preliminary data.</text>
</comment>
<dbReference type="Proteomes" id="UP000467124">
    <property type="component" value="Unassembled WGS sequence"/>
</dbReference>
<organism evidence="1 2">
    <name type="scientific">Nocardiopsis alba</name>
    <dbReference type="NCBI Taxonomy" id="53437"/>
    <lineage>
        <taxon>Bacteria</taxon>
        <taxon>Bacillati</taxon>
        <taxon>Actinomycetota</taxon>
        <taxon>Actinomycetes</taxon>
        <taxon>Streptosporangiales</taxon>
        <taxon>Nocardiopsidaceae</taxon>
        <taxon>Nocardiopsis</taxon>
    </lineage>
</organism>
<dbReference type="AlphaFoldDB" id="A0A7K2IQV4"/>
<sequence length="359" mass="39123">MEAVVHETDTEYFRPPLTLGDLAEIEEFLVESGRVVEEDLLVSSDGAVAVLADEVVSVAMDPVEEVWSYPAEDITDVGVTADGASVVVEYREALGPIESVWTVVLGSKTGNVLDSHRAWGSASEGIGELTEDSRVRVEQDAVVASSSLAGSEALWERDLSRACASGGPREVGVATLERRVLASYACPGEGTVHVEALHAETGETFWEHSWNGDSVPEVRPWLSKEVPGDGVEPVTTMFADGATGRTSILALQANGYAPEVLDPWRAIPDLDEFIEKPLMDMDPAPERIIFTDDPNKMRHFMIVRSIHALVEDESVPFSEDDVDESLKIEGELAENPGQWKISPEAYVFPLRDEIESALF</sequence>
<evidence type="ECO:0000313" key="2">
    <source>
        <dbReference type="Proteomes" id="UP000467124"/>
    </source>
</evidence>
<accession>A0A7K2IQV4</accession>
<reference evidence="1 2" key="1">
    <citation type="journal article" date="2019" name="Nat. Commun.">
        <title>The antimicrobial potential of Streptomyces from insect microbiomes.</title>
        <authorList>
            <person name="Chevrette M.G."/>
            <person name="Carlson C.M."/>
            <person name="Ortega H.E."/>
            <person name="Thomas C."/>
            <person name="Ananiev G.E."/>
            <person name="Barns K.J."/>
            <person name="Book A.J."/>
            <person name="Cagnazzo J."/>
            <person name="Carlos C."/>
            <person name="Flanigan W."/>
            <person name="Grubbs K.J."/>
            <person name="Horn H.A."/>
            <person name="Hoffmann F.M."/>
            <person name="Klassen J.L."/>
            <person name="Knack J.J."/>
            <person name="Lewin G.R."/>
            <person name="McDonald B.R."/>
            <person name="Muller L."/>
            <person name="Melo W.G.P."/>
            <person name="Pinto-Tomas A.A."/>
            <person name="Schmitz A."/>
            <person name="Wendt-Pienkowski E."/>
            <person name="Wildman S."/>
            <person name="Zhao M."/>
            <person name="Zhang F."/>
            <person name="Bugni T.S."/>
            <person name="Andes D.R."/>
            <person name="Pupo M.T."/>
            <person name="Currie C.R."/>
        </authorList>
    </citation>
    <scope>NUCLEOTIDE SEQUENCE [LARGE SCALE GENOMIC DNA]</scope>
    <source>
        <strain evidence="1 2">SID5840</strain>
    </source>
</reference>
<name>A0A7K2IQV4_9ACTN</name>
<dbReference type="EMBL" id="WWHY01000001">
    <property type="protein sequence ID" value="MYR32348.1"/>
    <property type="molecule type" value="Genomic_DNA"/>
</dbReference>